<name>A0AAI8VI54_9PEZI</name>
<organism evidence="2 3">
    <name type="scientific">Anthostomella pinea</name>
    <dbReference type="NCBI Taxonomy" id="933095"/>
    <lineage>
        <taxon>Eukaryota</taxon>
        <taxon>Fungi</taxon>
        <taxon>Dikarya</taxon>
        <taxon>Ascomycota</taxon>
        <taxon>Pezizomycotina</taxon>
        <taxon>Sordariomycetes</taxon>
        <taxon>Xylariomycetidae</taxon>
        <taxon>Xylariales</taxon>
        <taxon>Xylariaceae</taxon>
        <taxon>Anthostomella</taxon>
    </lineage>
</organism>
<keyword evidence="3" id="KW-1185">Reference proteome</keyword>
<feature type="signal peptide" evidence="1">
    <location>
        <begin position="1"/>
        <end position="19"/>
    </location>
</feature>
<dbReference type="Proteomes" id="UP001295740">
    <property type="component" value="Unassembled WGS sequence"/>
</dbReference>
<accession>A0AAI8VI54</accession>
<dbReference type="AlphaFoldDB" id="A0AAI8VI54"/>
<proteinExistence type="predicted"/>
<protein>
    <submittedName>
        <fullName evidence="2">Uu.00g122030.m01.CDS01</fullName>
    </submittedName>
</protein>
<reference evidence="2" key="1">
    <citation type="submission" date="2023-10" db="EMBL/GenBank/DDBJ databases">
        <authorList>
            <person name="Hackl T."/>
        </authorList>
    </citation>
    <scope>NUCLEOTIDE SEQUENCE</scope>
</reference>
<keyword evidence="1" id="KW-0732">Signal</keyword>
<gene>
    <name evidence="2" type="ORF">KHLLAP_LOCUS5277</name>
</gene>
<dbReference type="EMBL" id="CAUWAG010000007">
    <property type="protein sequence ID" value="CAJ2504809.1"/>
    <property type="molecule type" value="Genomic_DNA"/>
</dbReference>
<feature type="chain" id="PRO_5042589898" evidence="1">
    <location>
        <begin position="20"/>
        <end position="122"/>
    </location>
</feature>
<comment type="caution">
    <text evidence="2">The sequence shown here is derived from an EMBL/GenBank/DDBJ whole genome shotgun (WGS) entry which is preliminary data.</text>
</comment>
<sequence>MKKSSFAAVVFVLATSANATAVYLGSRIGYDGSESNIGWTNNTTSICMQFVEIDKGNASPCNINFYVDDHDGPYQFRGCGSGVQLYKDGVFSSGCTSEKRGISCRDSDITQKNLCDKISDDV</sequence>
<evidence type="ECO:0000313" key="3">
    <source>
        <dbReference type="Proteomes" id="UP001295740"/>
    </source>
</evidence>
<evidence type="ECO:0000313" key="2">
    <source>
        <dbReference type="EMBL" id="CAJ2504809.1"/>
    </source>
</evidence>
<evidence type="ECO:0000256" key="1">
    <source>
        <dbReference type="SAM" id="SignalP"/>
    </source>
</evidence>